<dbReference type="PROSITE" id="PS50056">
    <property type="entry name" value="TYR_PHOSPHATASE_2"/>
    <property type="match status" value="1"/>
</dbReference>
<proteinExistence type="predicted"/>
<dbReference type="InterPro" id="IPR000387">
    <property type="entry name" value="Tyr_Pase_dom"/>
</dbReference>
<dbReference type="SMART" id="SM00404">
    <property type="entry name" value="PTPc_motif"/>
    <property type="match status" value="1"/>
</dbReference>
<dbReference type="Proteomes" id="UP000783863">
    <property type="component" value="Unassembled WGS sequence"/>
</dbReference>
<feature type="domain" description="Tyrosine specific protein phosphatases" evidence="1">
    <location>
        <begin position="99"/>
        <end position="153"/>
    </location>
</feature>
<reference evidence="2" key="1">
    <citation type="submission" date="2021-06" db="EMBL/GenBank/DDBJ databases">
        <title>Halomicroarcula sp. F24A a new haloarchaeum isolated from saline soil.</title>
        <authorList>
            <person name="Duran-Viseras A."/>
            <person name="Sanchez-Porro C."/>
            <person name="Ventosa A."/>
        </authorList>
    </citation>
    <scope>NUCLEOTIDE SEQUENCE</scope>
    <source>
        <strain evidence="2">F24A</strain>
    </source>
</reference>
<gene>
    <name evidence="2" type="ORF">EGD98_07515</name>
</gene>
<accession>A0A8J7YDM0</accession>
<evidence type="ECO:0000259" key="1">
    <source>
        <dbReference type="PROSITE" id="PS50056"/>
    </source>
</evidence>
<protein>
    <submittedName>
        <fullName evidence="2">Dual specificity protein phosphatase family protein</fullName>
    </submittedName>
</protein>
<dbReference type="InterPro" id="IPR016130">
    <property type="entry name" value="Tyr_Pase_AS"/>
</dbReference>
<evidence type="ECO:0000313" key="2">
    <source>
        <dbReference type="EMBL" id="MBX0303517.1"/>
    </source>
</evidence>
<dbReference type="AlphaFoldDB" id="A0A8J7YDM0"/>
<keyword evidence="3" id="KW-1185">Reference proteome</keyword>
<dbReference type="InterPro" id="IPR029021">
    <property type="entry name" value="Prot-tyrosine_phosphatase-like"/>
</dbReference>
<dbReference type="SUPFAM" id="SSF52799">
    <property type="entry name" value="(Phosphotyrosine protein) phosphatases II"/>
    <property type="match status" value="1"/>
</dbReference>
<dbReference type="InterPro" id="IPR003595">
    <property type="entry name" value="Tyr_Pase_cat"/>
</dbReference>
<dbReference type="EMBL" id="RKLQ01000001">
    <property type="protein sequence ID" value="MBX0303517.1"/>
    <property type="molecule type" value="Genomic_DNA"/>
</dbReference>
<dbReference type="RefSeq" id="WP_220587719.1">
    <property type="nucleotide sequence ID" value="NZ_RKLQ01000001.1"/>
</dbReference>
<name>A0A8J7YDM0_9EURY</name>
<evidence type="ECO:0000313" key="3">
    <source>
        <dbReference type="Proteomes" id="UP000783863"/>
    </source>
</evidence>
<dbReference type="PROSITE" id="PS00383">
    <property type="entry name" value="TYR_PHOSPHATASE_1"/>
    <property type="match status" value="1"/>
</dbReference>
<dbReference type="Gene3D" id="3.90.190.10">
    <property type="entry name" value="Protein tyrosine phosphatase superfamily"/>
    <property type="match status" value="1"/>
</dbReference>
<comment type="caution">
    <text evidence="2">The sequence shown here is derived from an EMBL/GenBank/DDBJ whole genome shotgun (WGS) entry which is preliminary data.</text>
</comment>
<organism evidence="2 3">
    <name type="scientific">Haloarcula salinisoli</name>
    <dbReference type="NCBI Taxonomy" id="2487746"/>
    <lineage>
        <taxon>Archaea</taxon>
        <taxon>Methanobacteriati</taxon>
        <taxon>Methanobacteriota</taxon>
        <taxon>Stenosarchaea group</taxon>
        <taxon>Halobacteria</taxon>
        <taxon>Halobacteriales</taxon>
        <taxon>Haloarculaceae</taxon>
        <taxon>Haloarcula</taxon>
    </lineage>
</organism>
<dbReference type="Pfam" id="PF22785">
    <property type="entry name" value="Tc-R-P"/>
    <property type="match status" value="1"/>
</dbReference>
<sequence>MTCWGQSTVNAHRFAPAAPDEAYVYGACTPGWHSAAGRDAAIDDWVEFMRSEGIERVCCLLTGCQLDDCGAVLDRYAAAFGEGNVLHAPVRDHHLVPEDVLVEEILPFLAESRDVEEPVVVHCLAGIGRTGQVLAAWLVYNRDYGPERAIETVTDNGRDPTDAVRMGNATEDELVALLETVARL</sequence>